<keyword evidence="9" id="KW-0333">Golgi apparatus</keyword>
<organism evidence="15 16">
    <name type="scientific">Saprolegnia parasitica (strain CBS 223.65)</name>
    <dbReference type="NCBI Taxonomy" id="695850"/>
    <lineage>
        <taxon>Eukaryota</taxon>
        <taxon>Sar</taxon>
        <taxon>Stramenopiles</taxon>
        <taxon>Oomycota</taxon>
        <taxon>Saprolegniomycetes</taxon>
        <taxon>Saprolegniales</taxon>
        <taxon>Saprolegniaceae</taxon>
        <taxon>Saprolegnia</taxon>
    </lineage>
</organism>
<evidence type="ECO:0000256" key="1">
    <source>
        <dbReference type="ARBA" id="ARBA00004477"/>
    </source>
</evidence>
<evidence type="ECO:0000313" key="16">
    <source>
        <dbReference type="Proteomes" id="UP000030745"/>
    </source>
</evidence>
<evidence type="ECO:0000256" key="11">
    <source>
        <dbReference type="ARBA" id="ARBA00053367"/>
    </source>
</evidence>
<keyword evidence="6" id="KW-0256">Endoplasmic reticulum</keyword>
<dbReference type="Gene3D" id="1.10.472.100">
    <property type="entry name" value="Presenilin"/>
    <property type="match status" value="1"/>
</dbReference>
<feature type="region of interest" description="Disordered" evidence="13">
    <location>
        <begin position="292"/>
        <end position="336"/>
    </location>
</feature>
<dbReference type="EMBL" id="KK583242">
    <property type="protein sequence ID" value="KDO24425.1"/>
    <property type="molecule type" value="Genomic_DNA"/>
</dbReference>
<dbReference type="GO" id="GO:0000139">
    <property type="term" value="C:Golgi membrane"/>
    <property type="evidence" value="ECO:0007669"/>
    <property type="project" value="UniProtKB-SubCell"/>
</dbReference>
<feature type="transmembrane region" description="Helical" evidence="14">
    <location>
        <begin position="126"/>
        <end position="147"/>
    </location>
</feature>
<dbReference type="GO" id="GO:0006509">
    <property type="term" value="P:membrane protein ectodomain proteolysis"/>
    <property type="evidence" value="ECO:0007669"/>
    <property type="project" value="TreeGrafter"/>
</dbReference>
<dbReference type="Pfam" id="PF01080">
    <property type="entry name" value="Presenilin"/>
    <property type="match status" value="1"/>
</dbReference>
<dbReference type="PANTHER" id="PTHR10202">
    <property type="entry name" value="PRESENILIN"/>
    <property type="match status" value="1"/>
</dbReference>
<evidence type="ECO:0000256" key="14">
    <source>
        <dbReference type="SAM" id="Phobius"/>
    </source>
</evidence>
<reference evidence="15 16" key="1">
    <citation type="journal article" date="2013" name="PLoS Genet.">
        <title>Distinctive expansion of potential virulence genes in the genome of the oomycete fish pathogen Saprolegnia parasitica.</title>
        <authorList>
            <person name="Jiang R.H."/>
            <person name="de Bruijn I."/>
            <person name="Haas B.J."/>
            <person name="Belmonte R."/>
            <person name="Lobach L."/>
            <person name="Christie J."/>
            <person name="van den Ackerveken G."/>
            <person name="Bottin A."/>
            <person name="Bulone V."/>
            <person name="Diaz-Moreno S.M."/>
            <person name="Dumas B."/>
            <person name="Fan L."/>
            <person name="Gaulin E."/>
            <person name="Govers F."/>
            <person name="Grenville-Briggs L.J."/>
            <person name="Horner N.R."/>
            <person name="Levin J.Z."/>
            <person name="Mammella M."/>
            <person name="Meijer H.J."/>
            <person name="Morris P."/>
            <person name="Nusbaum C."/>
            <person name="Oome S."/>
            <person name="Phillips A.J."/>
            <person name="van Rooyen D."/>
            <person name="Rzeszutek E."/>
            <person name="Saraiva M."/>
            <person name="Secombes C.J."/>
            <person name="Seidl M.F."/>
            <person name="Snel B."/>
            <person name="Stassen J.H."/>
            <person name="Sykes S."/>
            <person name="Tripathy S."/>
            <person name="van den Berg H."/>
            <person name="Vega-Arreguin J.C."/>
            <person name="Wawra S."/>
            <person name="Young S.K."/>
            <person name="Zeng Q."/>
            <person name="Dieguez-Uribeondo J."/>
            <person name="Russ C."/>
            <person name="Tyler B.M."/>
            <person name="van West P."/>
        </authorList>
    </citation>
    <scope>NUCLEOTIDE SEQUENCE [LARGE SCALE GENOMIC DNA]</scope>
    <source>
        <strain evidence="15 16">CBS 223.65</strain>
    </source>
</reference>
<feature type="transmembrane region" description="Helical" evidence="14">
    <location>
        <begin position="154"/>
        <end position="169"/>
    </location>
</feature>
<keyword evidence="7" id="KW-0914">Notch signaling pathway</keyword>
<evidence type="ECO:0000313" key="15">
    <source>
        <dbReference type="EMBL" id="KDO24425.1"/>
    </source>
</evidence>
<evidence type="ECO:0000256" key="7">
    <source>
        <dbReference type="ARBA" id="ARBA00022976"/>
    </source>
</evidence>
<dbReference type="RefSeq" id="XP_012204855.1">
    <property type="nucleotide sequence ID" value="XM_012349465.1"/>
</dbReference>
<feature type="transmembrane region" description="Helical" evidence="14">
    <location>
        <begin position="239"/>
        <end position="258"/>
    </location>
</feature>
<feature type="transmembrane region" description="Helical" evidence="14">
    <location>
        <begin position="216"/>
        <end position="233"/>
    </location>
</feature>
<keyword evidence="4 14" id="KW-0812">Transmembrane</keyword>
<evidence type="ECO:0008006" key="17">
    <source>
        <dbReference type="Google" id="ProtNLM"/>
    </source>
</evidence>
<dbReference type="InterPro" id="IPR006639">
    <property type="entry name" value="Preselin/SPP"/>
</dbReference>
<dbReference type="Proteomes" id="UP000030745">
    <property type="component" value="Unassembled WGS sequence"/>
</dbReference>
<feature type="region of interest" description="Disordered" evidence="13">
    <location>
        <begin position="33"/>
        <end position="62"/>
    </location>
</feature>
<evidence type="ECO:0000256" key="10">
    <source>
        <dbReference type="ARBA" id="ARBA00023136"/>
    </source>
</evidence>
<protein>
    <recommendedName>
        <fullName evidence="17">Presenilin</fullName>
    </recommendedName>
</protein>
<evidence type="ECO:0000256" key="4">
    <source>
        <dbReference type="ARBA" id="ARBA00022692"/>
    </source>
</evidence>
<evidence type="ECO:0000256" key="3">
    <source>
        <dbReference type="ARBA" id="ARBA00008604"/>
    </source>
</evidence>
<feature type="compositionally biased region" description="Low complexity" evidence="13">
    <location>
        <begin position="325"/>
        <end position="336"/>
    </location>
</feature>
<dbReference type="GO" id="GO:0007219">
    <property type="term" value="P:Notch signaling pathway"/>
    <property type="evidence" value="ECO:0007669"/>
    <property type="project" value="UniProtKB-KW"/>
</dbReference>
<dbReference type="InterPro" id="IPR001108">
    <property type="entry name" value="Peptidase_A22A"/>
</dbReference>
<keyword evidence="5" id="KW-0378">Hydrolase</keyword>
<evidence type="ECO:0000256" key="8">
    <source>
        <dbReference type="ARBA" id="ARBA00022989"/>
    </source>
</evidence>
<keyword evidence="8 14" id="KW-1133">Transmembrane helix</keyword>
<dbReference type="OMA" id="PEWTAWT"/>
<dbReference type="VEuPathDB" id="FungiDB:SPRG_09815"/>
<dbReference type="OrthoDB" id="432970at2759"/>
<gene>
    <name evidence="15" type="ORF">SPRG_09815</name>
</gene>
<dbReference type="GO" id="GO:0044351">
    <property type="term" value="P:macropinocytosis"/>
    <property type="evidence" value="ECO:0007669"/>
    <property type="project" value="UniProtKB-ARBA"/>
</dbReference>
<dbReference type="InterPro" id="IPR042524">
    <property type="entry name" value="Presenilin_C"/>
</dbReference>
<dbReference type="GeneID" id="24131964"/>
<dbReference type="FunFam" id="1.10.472.100:FF:000003">
    <property type="entry name" value="Presenilin"/>
    <property type="match status" value="1"/>
</dbReference>
<evidence type="ECO:0000256" key="2">
    <source>
        <dbReference type="ARBA" id="ARBA00004653"/>
    </source>
</evidence>
<dbReference type="GO" id="GO:0016485">
    <property type="term" value="P:protein processing"/>
    <property type="evidence" value="ECO:0007669"/>
    <property type="project" value="InterPro"/>
</dbReference>
<sequence>MPQYGDVVTGPPRDEDRAALMAEDGRVIAVTVPPTYGEVATPTPPEEQARQRADEEAATREEAAGDLMHGVNSFWAVLWPVCVTMVIASFAVVNFRSAALQASMSTYLVYNEVQGAKTSTVVGHSLVNALVVIGFVTVLTFCMALLYKFNCMKLLVGYIMFSSSAILGFEGGQLVDTVFNDRFHWPLDWISFLFIMVNFAFVGVAAIFYQKGIPKLVQNAYLVLVSVILAWQFSMWPEWTTWIFCFMFACYDLCAVLTPCGPLKVLIGLIEQKQAPMPGLLYEAQIRDGVGNRRQQQHQQEEQQQQQQQQQQQRPQQPPAPVKSTPAAPRPRAARRTPACCRAVDGVPFEPYPCETEAEFEALLGAFYQRYSPNDVWKVEQVAAKFFLKQDRMWPSMFHKYLVCSCGTASTPCDVQVAIDMRNARREERAADAEDDNTIKLGLGDFIFYSVLVGRAAMYDFSTFVVCFLCILMGLGGTLFLLSVLHKALPALPISIFLSIAFTFDGEMLDD</sequence>
<accession>A0A067C5K1</accession>
<comment type="similarity">
    <text evidence="3">Belongs to the peptidase A22A family.</text>
</comment>
<name>A0A067C5K1_SAPPC</name>
<comment type="function">
    <text evidence="11">Probable catalytic subunit of the gamma-secretase complex, an endoprotease complex that catalyzes the intramembrane cleavage of integral membrane proteins such as Notch receptors. Requires the other members of the gamma-secretase complex to have a protease activity.</text>
</comment>
<evidence type="ECO:0000256" key="9">
    <source>
        <dbReference type="ARBA" id="ARBA00023034"/>
    </source>
</evidence>
<feature type="compositionally biased region" description="Low complexity" evidence="13">
    <location>
        <begin position="293"/>
        <end position="315"/>
    </location>
</feature>
<dbReference type="STRING" id="695850.A0A067C5K1"/>
<dbReference type="AlphaFoldDB" id="A0A067C5K1"/>
<evidence type="ECO:0000256" key="6">
    <source>
        <dbReference type="ARBA" id="ARBA00022824"/>
    </source>
</evidence>
<dbReference type="SMART" id="SM00730">
    <property type="entry name" value="PSN"/>
    <property type="match status" value="1"/>
</dbReference>
<dbReference type="PANTHER" id="PTHR10202:SF13">
    <property type="entry name" value="PRESENILIN HOMOLOG"/>
    <property type="match status" value="1"/>
</dbReference>
<comment type="subcellular location">
    <subcellularLocation>
        <location evidence="1">Endoplasmic reticulum membrane</location>
        <topology evidence="1">Multi-pass membrane protein</topology>
    </subcellularLocation>
    <subcellularLocation>
        <location evidence="2">Golgi apparatus membrane</location>
        <topology evidence="2">Multi-pass membrane protein</topology>
    </subcellularLocation>
</comment>
<dbReference type="GO" id="GO:0070765">
    <property type="term" value="C:gamma-secretase complex"/>
    <property type="evidence" value="ECO:0007669"/>
    <property type="project" value="UniProtKB-ARBA"/>
</dbReference>
<feature type="compositionally biased region" description="Basic and acidic residues" evidence="13">
    <location>
        <begin position="47"/>
        <end position="62"/>
    </location>
</feature>
<evidence type="ECO:0000256" key="12">
    <source>
        <dbReference type="ARBA" id="ARBA00066080"/>
    </source>
</evidence>
<dbReference type="GO" id="GO:0042500">
    <property type="term" value="F:aspartic endopeptidase activity, intramembrane cleaving"/>
    <property type="evidence" value="ECO:0007669"/>
    <property type="project" value="InterPro"/>
</dbReference>
<proteinExistence type="inferred from homology"/>
<dbReference type="GO" id="GO:0005789">
    <property type="term" value="C:endoplasmic reticulum membrane"/>
    <property type="evidence" value="ECO:0007669"/>
    <property type="project" value="UniProtKB-SubCell"/>
</dbReference>
<keyword evidence="10 14" id="KW-0472">Membrane</keyword>
<dbReference type="KEGG" id="spar:SPRG_09815"/>
<comment type="subunit">
    <text evidence="12">Homodimer. Component of the gamma-secretase complex, a complex composed of a presenilin homodimer, nicastrin, aph1 and pen2.</text>
</comment>
<feature type="transmembrane region" description="Helical" evidence="14">
    <location>
        <begin position="74"/>
        <end position="95"/>
    </location>
</feature>
<evidence type="ECO:0000256" key="5">
    <source>
        <dbReference type="ARBA" id="ARBA00022801"/>
    </source>
</evidence>
<evidence type="ECO:0000256" key="13">
    <source>
        <dbReference type="SAM" id="MobiDB-lite"/>
    </source>
</evidence>
<feature type="transmembrane region" description="Helical" evidence="14">
    <location>
        <begin position="189"/>
        <end position="209"/>
    </location>
</feature>
<feature type="transmembrane region" description="Helical" evidence="14">
    <location>
        <begin position="461"/>
        <end position="482"/>
    </location>
</feature>
<keyword evidence="16" id="KW-1185">Reference proteome</keyword>